<sequence>GGVVAGGGCVVVGDVACVGSVLCWLSCVLWLCGRDAAPGSLAPCPARPPSRAVVLGFSPRSGLPPAPNYVPPPPPPPPPKKPVKPLFLPLTWKTPCDSTRLTGFPGAPQWAALGVPKFTGAAENAVLLTELTLHSPILQAPM</sequence>
<feature type="region of interest" description="Disordered" evidence="1">
    <location>
        <begin position="65"/>
        <end position="84"/>
    </location>
</feature>
<evidence type="ECO:0000256" key="1">
    <source>
        <dbReference type="SAM" id="MobiDB-lite"/>
    </source>
</evidence>
<feature type="compositionally biased region" description="Pro residues" evidence="1">
    <location>
        <begin position="65"/>
        <end position="80"/>
    </location>
</feature>
<comment type="caution">
    <text evidence="2">The sequence shown here is derived from an EMBL/GenBank/DDBJ whole genome shotgun (WGS) entry which is preliminary data.</text>
</comment>
<proteinExistence type="predicted"/>
<accession>A0A1B7W5Z3</accession>
<organism evidence="2 3">
    <name type="scientific">Aphanizomenon flos-aquae WA102</name>
    <dbReference type="NCBI Taxonomy" id="1710896"/>
    <lineage>
        <taxon>Bacteria</taxon>
        <taxon>Bacillati</taxon>
        <taxon>Cyanobacteriota</taxon>
        <taxon>Cyanophyceae</taxon>
        <taxon>Nostocales</taxon>
        <taxon>Aphanizomenonaceae</taxon>
        <taxon>Aphanizomenon</taxon>
    </lineage>
</organism>
<evidence type="ECO:0000313" key="3">
    <source>
        <dbReference type="Proteomes" id="UP000092093"/>
    </source>
</evidence>
<gene>
    <name evidence="2" type="ORF">AN484_27865</name>
</gene>
<dbReference type="Proteomes" id="UP000092093">
    <property type="component" value="Unassembled WGS sequence"/>
</dbReference>
<name>A0A1B7W5Z3_APHFL</name>
<dbReference type="AlphaFoldDB" id="A0A1B7W5Z3"/>
<evidence type="ECO:0000313" key="2">
    <source>
        <dbReference type="EMBL" id="OBQ32538.1"/>
    </source>
</evidence>
<reference evidence="2 3" key="1">
    <citation type="submission" date="2015-09" db="EMBL/GenBank/DDBJ databases">
        <title>Aphanizomenon flos-aquae WA102.</title>
        <authorList>
            <person name="Driscoll C."/>
        </authorList>
    </citation>
    <scope>NUCLEOTIDE SEQUENCE [LARGE SCALE GENOMIC DNA]</scope>
    <source>
        <strain evidence="2">WA102</strain>
    </source>
</reference>
<dbReference type="EMBL" id="LJOW01000783">
    <property type="protein sequence ID" value="OBQ32538.1"/>
    <property type="molecule type" value="Genomic_DNA"/>
</dbReference>
<feature type="non-terminal residue" evidence="2">
    <location>
        <position position="1"/>
    </location>
</feature>
<protein>
    <submittedName>
        <fullName evidence="2">Uncharacterized protein</fullName>
    </submittedName>
</protein>